<keyword evidence="2" id="KW-1185">Reference proteome</keyword>
<name>A0A0R3QR00_9BILA</name>
<reference evidence="3" key="1">
    <citation type="submission" date="2017-02" db="UniProtKB">
        <authorList>
            <consortium name="WormBaseParasite"/>
        </authorList>
    </citation>
    <scope>IDENTIFICATION</scope>
</reference>
<reference evidence="1 2" key="2">
    <citation type="submission" date="2018-11" db="EMBL/GenBank/DDBJ databases">
        <authorList>
            <consortium name="Pathogen Informatics"/>
        </authorList>
    </citation>
    <scope>NUCLEOTIDE SEQUENCE [LARGE SCALE GENOMIC DNA]</scope>
</reference>
<dbReference type="WBParaSite" id="BTMF_0001013501-mRNA-1">
    <property type="protein sequence ID" value="BTMF_0001013501-mRNA-1"/>
    <property type="gene ID" value="BTMF_0001013501"/>
</dbReference>
<evidence type="ECO:0000313" key="3">
    <source>
        <dbReference type="WBParaSite" id="BTMF_0001013501-mRNA-1"/>
    </source>
</evidence>
<dbReference type="STRING" id="42155.A0A0R3QR00"/>
<sequence>MVTPSIHEQCWEPTTNLEHIRKCIQNGHHIMVIMRGIPGSGKSYLARENSLKSTYSHEYMYNWEHMNEHVSNERWKI</sequence>
<proteinExistence type="predicted"/>
<accession>A0A0R3QR00</accession>
<dbReference type="AlphaFoldDB" id="A0A0R3QR00"/>
<evidence type="ECO:0000313" key="2">
    <source>
        <dbReference type="Proteomes" id="UP000280834"/>
    </source>
</evidence>
<evidence type="ECO:0000313" key="1">
    <source>
        <dbReference type="EMBL" id="VDO27211.1"/>
    </source>
</evidence>
<dbReference type="Gene3D" id="3.40.50.300">
    <property type="entry name" value="P-loop containing nucleotide triphosphate hydrolases"/>
    <property type="match status" value="1"/>
</dbReference>
<dbReference type="Proteomes" id="UP000280834">
    <property type="component" value="Unassembled WGS sequence"/>
</dbReference>
<dbReference type="EMBL" id="UZAG01016276">
    <property type="protein sequence ID" value="VDO27211.1"/>
    <property type="molecule type" value="Genomic_DNA"/>
</dbReference>
<gene>
    <name evidence="1" type="ORF">BTMF_LOCUS8186</name>
</gene>
<organism evidence="3">
    <name type="scientific">Brugia timori</name>
    <dbReference type="NCBI Taxonomy" id="42155"/>
    <lineage>
        <taxon>Eukaryota</taxon>
        <taxon>Metazoa</taxon>
        <taxon>Ecdysozoa</taxon>
        <taxon>Nematoda</taxon>
        <taxon>Chromadorea</taxon>
        <taxon>Rhabditida</taxon>
        <taxon>Spirurina</taxon>
        <taxon>Spiruromorpha</taxon>
        <taxon>Filarioidea</taxon>
        <taxon>Onchocercidae</taxon>
        <taxon>Brugia</taxon>
    </lineage>
</organism>
<protein>
    <submittedName>
        <fullName evidence="3">NEDD4-binding protein 2-like 1</fullName>
    </submittedName>
</protein>
<dbReference type="InterPro" id="IPR027417">
    <property type="entry name" value="P-loop_NTPase"/>
</dbReference>